<dbReference type="GO" id="GO:0043190">
    <property type="term" value="C:ATP-binding cassette (ABC) transporter complex"/>
    <property type="evidence" value="ECO:0007669"/>
    <property type="project" value="TreeGrafter"/>
</dbReference>
<dbReference type="RefSeq" id="WP_169453061.1">
    <property type="nucleotide sequence ID" value="NZ_CP051774.1"/>
</dbReference>
<evidence type="ECO:0000256" key="6">
    <source>
        <dbReference type="SAM" id="Phobius"/>
    </source>
</evidence>
<feature type="transmembrane region" description="Helical" evidence="6">
    <location>
        <begin position="100"/>
        <end position="120"/>
    </location>
</feature>
<dbReference type="InterPro" id="IPR005495">
    <property type="entry name" value="LptG/LptF_permease"/>
</dbReference>
<dbReference type="PANTHER" id="PTHR33529:SF6">
    <property type="entry name" value="YJGP_YJGQ FAMILY PERMEASE"/>
    <property type="match status" value="1"/>
</dbReference>
<evidence type="ECO:0000256" key="4">
    <source>
        <dbReference type="ARBA" id="ARBA00022989"/>
    </source>
</evidence>
<dbReference type="Pfam" id="PF03739">
    <property type="entry name" value="LptF_LptG"/>
    <property type="match status" value="1"/>
</dbReference>
<sequence>MRLSDRYIGRQILFGTLFAIVLLSTILVMGSLFQSLRMLIVDFGAPLSIILEFLLATIPFSLIYTVPWAFLSAVLLVFGRMSSDNELIGFRVAGLSLKRLSLPVFVIGAVLSALCLWLNLEVAPQAKANVKNISLRAFFTDPQRILSAAAEKDGLERLEKSAGNVRAYIDKSDGSLMEGMHLFQIPKPGDKNEGRNTYVHAMKAEAVIDNVKKEFRFHLYDALFETVDKEGLPKIALAREAVPVVLPFTPAPQKQDPATMGNAQIKDFIRNIDTNLPSFKDKPDLKNTVISRYNAEVQRRYASSFACIAFAFIGVPLGVKARRKDTSTGLIISLLIGGAYFICGMLGGKTPNGVVIANWAPNVVCVILGLYLLRRARFR</sequence>
<evidence type="ECO:0000256" key="5">
    <source>
        <dbReference type="ARBA" id="ARBA00023136"/>
    </source>
</evidence>
<evidence type="ECO:0000256" key="1">
    <source>
        <dbReference type="ARBA" id="ARBA00004651"/>
    </source>
</evidence>
<evidence type="ECO:0000313" key="8">
    <source>
        <dbReference type="Proteomes" id="UP000501812"/>
    </source>
</evidence>
<dbReference type="EMBL" id="CP051774">
    <property type="protein sequence ID" value="QJE94840.1"/>
    <property type="molecule type" value="Genomic_DNA"/>
</dbReference>
<accession>A0A858REW2</accession>
<gene>
    <name evidence="7" type="ORF">HHL09_03285</name>
</gene>
<dbReference type="GO" id="GO:0015920">
    <property type="term" value="P:lipopolysaccharide transport"/>
    <property type="evidence" value="ECO:0007669"/>
    <property type="project" value="TreeGrafter"/>
</dbReference>
<keyword evidence="4 6" id="KW-1133">Transmembrane helix</keyword>
<name>A0A858REW2_9BACT</name>
<keyword evidence="8" id="KW-1185">Reference proteome</keyword>
<feature type="transmembrane region" description="Helical" evidence="6">
    <location>
        <begin position="12"/>
        <end position="33"/>
    </location>
</feature>
<feature type="transmembrane region" description="Helical" evidence="6">
    <location>
        <begin position="53"/>
        <end position="79"/>
    </location>
</feature>
<organism evidence="7 8">
    <name type="scientific">Luteolibacter luteus</name>
    <dbReference type="NCBI Taxonomy" id="2728835"/>
    <lineage>
        <taxon>Bacteria</taxon>
        <taxon>Pseudomonadati</taxon>
        <taxon>Verrucomicrobiota</taxon>
        <taxon>Verrucomicrobiia</taxon>
        <taxon>Verrucomicrobiales</taxon>
        <taxon>Verrucomicrobiaceae</taxon>
        <taxon>Luteolibacter</taxon>
    </lineage>
</organism>
<proteinExistence type="predicted"/>
<evidence type="ECO:0000256" key="2">
    <source>
        <dbReference type="ARBA" id="ARBA00022475"/>
    </source>
</evidence>
<dbReference type="KEGG" id="luo:HHL09_03285"/>
<dbReference type="AlphaFoldDB" id="A0A858REW2"/>
<keyword evidence="3 6" id="KW-0812">Transmembrane</keyword>
<evidence type="ECO:0000256" key="3">
    <source>
        <dbReference type="ARBA" id="ARBA00022692"/>
    </source>
</evidence>
<dbReference type="Proteomes" id="UP000501812">
    <property type="component" value="Chromosome"/>
</dbReference>
<keyword evidence="2" id="KW-1003">Cell membrane</keyword>
<protein>
    <submittedName>
        <fullName evidence="7">YjgP/YjgQ family permease</fullName>
    </submittedName>
</protein>
<evidence type="ECO:0000313" key="7">
    <source>
        <dbReference type="EMBL" id="QJE94840.1"/>
    </source>
</evidence>
<feature type="transmembrane region" description="Helical" evidence="6">
    <location>
        <begin position="331"/>
        <end position="348"/>
    </location>
</feature>
<keyword evidence="5 6" id="KW-0472">Membrane</keyword>
<dbReference type="PANTHER" id="PTHR33529">
    <property type="entry name" value="SLR0882 PROTEIN-RELATED"/>
    <property type="match status" value="1"/>
</dbReference>
<feature type="transmembrane region" description="Helical" evidence="6">
    <location>
        <begin position="354"/>
        <end position="373"/>
    </location>
</feature>
<feature type="transmembrane region" description="Helical" evidence="6">
    <location>
        <begin position="301"/>
        <end position="319"/>
    </location>
</feature>
<comment type="subcellular location">
    <subcellularLocation>
        <location evidence="1">Cell membrane</location>
        <topology evidence="1">Multi-pass membrane protein</topology>
    </subcellularLocation>
</comment>
<reference evidence="7 8" key="1">
    <citation type="submission" date="2020-04" db="EMBL/GenBank/DDBJ databases">
        <title>Luteolibacter sp. G-1-1-1 isolated from soil.</title>
        <authorList>
            <person name="Dahal R.H."/>
        </authorList>
    </citation>
    <scope>NUCLEOTIDE SEQUENCE [LARGE SCALE GENOMIC DNA]</scope>
    <source>
        <strain evidence="7 8">G-1-1-1</strain>
    </source>
</reference>